<protein>
    <recommendedName>
        <fullName evidence="11">Hydroxyethylthiazole kinase</fullName>
        <ecNumber evidence="11">2.7.1.50</ecNumber>
    </recommendedName>
    <alternativeName>
        <fullName evidence="11">4-methyl-5-beta-hydroxyethylthiazole kinase</fullName>
        <shortName evidence="11">TH kinase</shortName>
        <shortName evidence="11">Thz kinase</shortName>
    </alternativeName>
</protein>
<comment type="cofactor">
    <cofactor evidence="2 11">
        <name>Mg(2+)</name>
        <dbReference type="ChEBI" id="CHEBI:18420"/>
    </cofactor>
</comment>
<dbReference type="PRINTS" id="PR01099">
    <property type="entry name" value="HYETHTZKNASE"/>
</dbReference>
<evidence type="ECO:0000256" key="7">
    <source>
        <dbReference type="ARBA" id="ARBA00022777"/>
    </source>
</evidence>
<dbReference type="GO" id="GO:0009229">
    <property type="term" value="P:thiamine diphosphate biosynthetic process"/>
    <property type="evidence" value="ECO:0007669"/>
    <property type="project" value="UniProtKB-UniRule"/>
</dbReference>
<dbReference type="NCBIfam" id="NF006830">
    <property type="entry name" value="PRK09355.1"/>
    <property type="match status" value="1"/>
</dbReference>
<evidence type="ECO:0000256" key="6">
    <source>
        <dbReference type="ARBA" id="ARBA00022741"/>
    </source>
</evidence>
<evidence type="ECO:0000256" key="12">
    <source>
        <dbReference type="SAM" id="Phobius"/>
    </source>
</evidence>
<gene>
    <name evidence="11" type="primary">thiM</name>
    <name evidence="13" type="ORF">SAMN04488099_110101</name>
</gene>
<evidence type="ECO:0000256" key="4">
    <source>
        <dbReference type="ARBA" id="ARBA00022679"/>
    </source>
</evidence>
<keyword evidence="9 11" id="KW-0460">Magnesium</keyword>
<dbReference type="NCBIfam" id="TIGR00694">
    <property type="entry name" value="thiM"/>
    <property type="match status" value="1"/>
</dbReference>
<evidence type="ECO:0000256" key="10">
    <source>
        <dbReference type="ARBA" id="ARBA00022977"/>
    </source>
</evidence>
<dbReference type="EC" id="2.7.1.50" evidence="11"/>
<keyword evidence="12" id="KW-0472">Membrane</keyword>
<keyword evidence="4 11" id="KW-0808">Transferase</keyword>
<feature type="binding site" evidence="11">
    <location>
        <position position="144"/>
    </location>
    <ligand>
        <name>ATP</name>
        <dbReference type="ChEBI" id="CHEBI:30616"/>
    </ligand>
</feature>
<keyword evidence="12" id="KW-1133">Transmembrane helix</keyword>
<dbReference type="UniPathway" id="UPA00060">
    <property type="reaction ID" value="UER00139"/>
</dbReference>
<keyword evidence="8 11" id="KW-0067">ATP-binding</keyword>
<dbReference type="GO" id="GO:0005524">
    <property type="term" value="F:ATP binding"/>
    <property type="evidence" value="ECO:0007669"/>
    <property type="project" value="UniProtKB-UniRule"/>
</dbReference>
<feature type="binding site" evidence="11">
    <location>
        <position position="190"/>
    </location>
    <ligand>
        <name>ATP</name>
        <dbReference type="ChEBI" id="CHEBI:30616"/>
    </ligand>
</feature>
<feature type="binding site" evidence="11">
    <location>
        <position position="68"/>
    </location>
    <ligand>
        <name>substrate</name>
    </ligand>
</feature>
<accession>A0A1H7M3W2</accession>
<dbReference type="GO" id="GO:0000287">
    <property type="term" value="F:magnesium ion binding"/>
    <property type="evidence" value="ECO:0007669"/>
    <property type="project" value="UniProtKB-UniRule"/>
</dbReference>
<dbReference type="Proteomes" id="UP000199081">
    <property type="component" value="Unassembled WGS sequence"/>
</dbReference>
<organism evidence="13 14">
    <name type="scientific">Alkalibacterium pelagium</name>
    <dbReference type="NCBI Taxonomy" id="426702"/>
    <lineage>
        <taxon>Bacteria</taxon>
        <taxon>Bacillati</taxon>
        <taxon>Bacillota</taxon>
        <taxon>Bacilli</taxon>
        <taxon>Lactobacillales</taxon>
        <taxon>Carnobacteriaceae</taxon>
        <taxon>Alkalibacterium</taxon>
    </lineage>
</organism>
<evidence type="ECO:0000256" key="1">
    <source>
        <dbReference type="ARBA" id="ARBA00001771"/>
    </source>
</evidence>
<dbReference type="PIRSF" id="PIRSF000513">
    <property type="entry name" value="Thz_kinase"/>
    <property type="match status" value="1"/>
</dbReference>
<dbReference type="EMBL" id="FNZU01000010">
    <property type="protein sequence ID" value="SEL05946.1"/>
    <property type="molecule type" value="Genomic_DNA"/>
</dbReference>
<dbReference type="GO" id="GO:0009228">
    <property type="term" value="P:thiamine biosynthetic process"/>
    <property type="evidence" value="ECO:0007669"/>
    <property type="project" value="UniProtKB-KW"/>
</dbReference>
<sequence>MLDYTKIFHVPGGRFFVYITQSGRFKMNSDHAILHIKDQNPLVHTITNQVVANDVANVLLAIGASPIMAIAKEEVEEVTGMAEALVINMGTLTSDSLESMILAGRQANAQGKPVILDPVGVGATTFRKKSAQKLFENVDMTVIRGNASEIASLVGVSWQSKGVDSKDGANSPIDVAVRLAEKRHCIVAVSGKTDIVTDGTRVFAVSNGDQLMAMITGSGCMMSGIIGAFLGVVDGSDMLSRVVLAHAAFGIAGEWAADSGINGPGSFRAALIDVLHSLSDDDLTKHARIERIIQ</sequence>
<dbReference type="InterPro" id="IPR029056">
    <property type="entry name" value="Ribokinase-like"/>
</dbReference>
<comment type="pathway">
    <text evidence="3 11">Cofactor biosynthesis; thiamine diphosphate biosynthesis; 4-methyl-5-(2-phosphoethyl)-thiazole from 5-(2-hydroxyethyl)-4-methylthiazole: step 1/1.</text>
</comment>
<evidence type="ECO:0000256" key="8">
    <source>
        <dbReference type="ARBA" id="ARBA00022840"/>
    </source>
</evidence>
<keyword evidence="14" id="KW-1185">Reference proteome</keyword>
<feature type="binding site" evidence="11">
    <location>
        <position position="217"/>
    </location>
    <ligand>
        <name>substrate</name>
    </ligand>
</feature>
<evidence type="ECO:0000313" key="14">
    <source>
        <dbReference type="Proteomes" id="UP000199081"/>
    </source>
</evidence>
<evidence type="ECO:0000256" key="3">
    <source>
        <dbReference type="ARBA" id="ARBA00004868"/>
    </source>
</evidence>
<keyword evidence="7 11" id="KW-0418">Kinase</keyword>
<dbReference type="Gene3D" id="3.40.1190.20">
    <property type="match status" value="1"/>
</dbReference>
<dbReference type="InterPro" id="IPR000417">
    <property type="entry name" value="Hyethyz_kinase"/>
</dbReference>
<comment type="similarity">
    <text evidence="11">Belongs to the Thz kinase family.</text>
</comment>
<evidence type="ECO:0000256" key="11">
    <source>
        <dbReference type="HAMAP-Rule" id="MF_00228"/>
    </source>
</evidence>
<keyword evidence="6 11" id="KW-0547">Nucleotide-binding</keyword>
<dbReference type="SUPFAM" id="SSF53613">
    <property type="entry name" value="Ribokinase-like"/>
    <property type="match status" value="1"/>
</dbReference>
<name>A0A1H7M3W2_9LACT</name>
<evidence type="ECO:0000256" key="5">
    <source>
        <dbReference type="ARBA" id="ARBA00022723"/>
    </source>
</evidence>
<dbReference type="Pfam" id="PF02110">
    <property type="entry name" value="HK"/>
    <property type="match status" value="1"/>
</dbReference>
<keyword evidence="5 11" id="KW-0479">Metal-binding</keyword>
<reference evidence="14" key="1">
    <citation type="submission" date="2016-10" db="EMBL/GenBank/DDBJ databases">
        <authorList>
            <person name="Varghese N."/>
            <person name="Submissions S."/>
        </authorList>
    </citation>
    <scope>NUCLEOTIDE SEQUENCE [LARGE SCALE GENOMIC DNA]</scope>
    <source>
        <strain evidence="14">DSM 19183</strain>
    </source>
</reference>
<keyword evidence="10 11" id="KW-0784">Thiamine biosynthesis</keyword>
<dbReference type="HAMAP" id="MF_00228">
    <property type="entry name" value="Thz_kinase"/>
    <property type="match status" value="1"/>
</dbReference>
<feature type="transmembrane region" description="Helical" evidence="12">
    <location>
        <begin position="211"/>
        <end position="233"/>
    </location>
</feature>
<evidence type="ECO:0000256" key="2">
    <source>
        <dbReference type="ARBA" id="ARBA00001946"/>
    </source>
</evidence>
<comment type="catalytic activity">
    <reaction evidence="1 11">
        <text>5-(2-hydroxyethyl)-4-methylthiazole + ATP = 4-methyl-5-(2-phosphooxyethyl)-thiazole + ADP + H(+)</text>
        <dbReference type="Rhea" id="RHEA:24212"/>
        <dbReference type="ChEBI" id="CHEBI:15378"/>
        <dbReference type="ChEBI" id="CHEBI:17957"/>
        <dbReference type="ChEBI" id="CHEBI:30616"/>
        <dbReference type="ChEBI" id="CHEBI:58296"/>
        <dbReference type="ChEBI" id="CHEBI:456216"/>
        <dbReference type="EC" id="2.7.1.50"/>
    </reaction>
</comment>
<dbReference type="STRING" id="426702.SAMN04488099_110101"/>
<dbReference type="AlphaFoldDB" id="A0A1H7M3W2"/>
<proteinExistence type="inferred from homology"/>
<evidence type="ECO:0000256" key="9">
    <source>
        <dbReference type="ARBA" id="ARBA00022842"/>
    </source>
</evidence>
<dbReference type="GO" id="GO:0004417">
    <property type="term" value="F:hydroxyethylthiazole kinase activity"/>
    <property type="evidence" value="ECO:0007669"/>
    <property type="project" value="UniProtKB-UniRule"/>
</dbReference>
<dbReference type="CDD" id="cd01170">
    <property type="entry name" value="THZ_kinase"/>
    <property type="match status" value="1"/>
</dbReference>
<evidence type="ECO:0000313" key="13">
    <source>
        <dbReference type="EMBL" id="SEL05946.1"/>
    </source>
</evidence>
<comment type="function">
    <text evidence="11">Catalyzes the phosphorylation of the hydroxyl group of 4-methyl-5-beta-hydroxyethylthiazole (THZ).</text>
</comment>
<keyword evidence="12" id="KW-0812">Transmembrane</keyword>